<comment type="caution">
    <text evidence="2">The sequence shown here is derived from an EMBL/GenBank/DDBJ whole genome shotgun (WGS) entry which is preliminary data.</text>
</comment>
<dbReference type="Proteomes" id="UP000821853">
    <property type="component" value="Chromosome 1"/>
</dbReference>
<gene>
    <name evidence="2" type="ORF">HPB48_003009</name>
</gene>
<reference evidence="2 3" key="1">
    <citation type="journal article" date="2020" name="Cell">
        <title>Large-Scale Comparative Analyses of Tick Genomes Elucidate Their Genetic Diversity and Vector Capacities.</title>
        <authorList>
            <consortium name="Tick Genome and Microbiome Consortium (TIGMIC)"/>
            <person name="Jia N."/>
            <person name="Wang J."/>
            <person name="Shi W."/>
            <person name="Du L."/>
            <person name="Sun Y."/>
            <person name="Zhan W."/>
            <person name="Jiang J.F."/>
            <person name="Wang Q."/>
            <person name="Zhang B."/>
            <person name="Ji P."/>
            <person name="Bell-Sakyi L."/>
            <person name="Cui X.M."/>
            <person name="Yuan T.T."/>
            <person name="Jiang B.G."/>
            <person name="Yang W.F."/>
            <person name="Lam T.T."/>
            <person name="Chang Q.C."/>
            <person name="Ding S.J."/>
            <person name="Wang X.J."/>
            <person name="Zhu J.G."/>
            <person name="Ruan X.D."/>
            <person name="Zhao L."/>
            <person name="Wei J.T."/>
            <person name="Ye R.Z."/>
            <person name="Que T.C."/>
            <person name="Du C.H."/>
            <person name="Zhou Y.H."/>
            <person name="Cheng J.X."/>
            <person name="Dai P.F."/>
            <person name="Guo W.B."/>
            <person name="Han X.H."/>
            <person name="Huang E.J."/>
            <person name="Li L.F."/>
            <person name="Wei W."/>
            <person name="Gao Y.C."/>
            <person name="Liu J.Z."/>
            <person name="Shao H.Z."/>
            <person name="Wang X."/>
            <person name="Wang C.C."/>
            <person name="Yang T.C."/>
            <person name="Huo Q.B."/>
            <person name="Li W."/>
            <person name="Chen H.Y."/>
            <person name="Chen S.E."/>
            <person name="Zhou L.G."/>
            <person name="Ni X.B."/>
            <person name="Tian J.H."/>
            <person name="Sheng Y."/>
            <person name="Liu T."/>
            <person name="Pan Y.S."/>
            <person name="Xia L.Y."/>
            <person name="Li J."/>
            <person name="Zhao F."/>
            <person name="Cao W.C."/>
        </authorList>
    </citation>
    <scope>NUCLEOTIDE SEQUENCE [LARGE SCALE GENOMIC DNA]</scope>
    <source>
        <strain evidence="2">HaeL-2018</strain>
    </source>
</reference>
<proteinExistence type="predicted"/>
<accession>A0A9J6FDZ9</accession>
<dbReference type="EMBL" id="JABSTR010000001">
    <property type="protein sequence ID" value="KAH9361147.1"/>
    <property type="molecule type" value="Genomic_DNA"/>
</dbReference>
<evidence type="ECO:0000313" key="2">
    <source>
        <dbReference type="EMBL" id="KAH9361147.1"/>
    </source>
</evidence>
<organism evidence="2 3">
    <name type="scientific">Haemaphysalis longicornis</name>
    <name type="common">Bush tick</name>
    <dbReference type="NCBI Taxonomy" id="44386"/>
    <lineage>
        <taxon>Eukaryota</taxon>
        <taxon>Metazoa</taxon>
        <taxon>Ecdysozoa</taxon>
        <taxon>Arthropoda</taxon>
        <taxon>Chelicerata</taxon>
        <taxon>Arachnida</taxon>
        <taxon>Acari</taxon>
        <taxon>Parasitiformes</taxon>
        <taxon>Ixodida</taxon>
        <taxon>Ixodoidea</taxon>
        <taxon>Ixodidae</taxon>
        <taxon>Haemaphysalinae</taxon>
        <taxon>Haemaphysalis</taxon>
    </lineage>
</organism>
<evidence type="ECO:0000256" key="1">
    <source>
        <dbReference type="SAM" id="MobiDB-lite"/>
    </source>
</evidence>
<dbReference type="OMA" id="WILMNHT"/>
<feature type="region of interest" description="Disordered" evidence="1">
    <location>
        <begin position="307"/>
        <end position="330"/>
    </location>
</feature>
<dbReference type="AlphaFoldDB" id="A0A9J6FDZ9"/>
<dbReference type="VEuPathDB" id="VectorBase:HLOH_053222"/>
<feature type="compositionally biased region" description="Basic and acidic residues" evidence="1">
    <location>
        <begin position="574"/>
        <end position="593"/>
    </location>
</feature>
<name>A0A9J6FDZ9_HAELO</name>
<sequence>MSSSVSKNQMDVAKELLRLFNLHHVLASMNVSHSVRVGASNDGSFVPSNPYWILMNHTQRSRPPPPRYAGDKTPVVKPAGHGGLNALFRAEKMNLTAQGKSPRTFSAARELKKHSSLDHSFNSTWVRVKNGSFVAPLPMEKFTFEDAPKSRPLLDTLHKETLYAKIERAKTTSSFQGERMHGVKSRVRSSEIDSEGAASEFKLQPAMRIITSPSGSVKHEIPVAFNHAFIVLGQPAERKRALASDYEVSVLGAVLGDLIDQSESGYKRNKTHYYKHVFNIGDKPVIQITEISNRHSQQPWRKNASALNKDVSSDLTEKKKSSSPPTTPFKKVVFSGVHTLYHSSTTRPNQNKNEQPSEKVITPRIGEIFFESSDSQPRTATYRPIRPIPSHQTSAGATVASNLRMINLESQHGTSQWIPLKRRFVKREVPSTNKGKASDKAGNKAAGLSMLLDDTNTIKPGKKWRGLLKPRHYETLNFTLPKLLPDVIFTTDLRGTPISSISPFDETPIGSVNRVVTIYGKKTEHTPHTPSAPVAVVVAEGSQPPPILMQQQTSLVKRRNDEPDTPKPKYIHTLSDKFGERQLAPDRKDDYLLHKRPKGYRPDGEGRRPPLGTGRLQSPLEPKYDPEFERSRFLKPPPLFPGTRSTSASRTSPRRSPPAPRWATLLQTTRQALSWPRKWWPPVPAWQKATTL</sequence>
<evidence type="ECO:0000313" key="3">
    <source>
        <dbReference type="Proteomes" id="UP000821853"/>
    </source>
</evidence>
<keyword evidence="3" id="KW-1185">Reference proteome</keyword>
<feature type="compositionally biased region" description="Basic and acidic residues" evidence="1">
    <location>
        <begin position="311"/>
        <end position="320"/>
    </location>
</feature>
<protein>
    <submittedName>
        <fullName evidence="2">Uncharacterized protein</fullName>
    </submittedName>
</protein>
<feature type="compositionally biased region" description="Basic and acidic residues" evidence="1">
    <location>
        <begin position="622"/>
        <end position="632"/>
    </location>
</feature>
<feature type="region of interest" description="Disordered" evidence="1">
    <location>
        <begin position="553"/>
        <end position="662"/>
    </location>
</feature>
<feature type="compositionally biased region" description="Basic and acidic residues" evidence="1">
    <location>
        <begin position="558"/>
        <end position="567"/>
    </location>
</feature>
<dbReference type="OrthoDB" id="10534637at2759"/>